<name>A0A6J1X8S3_GALME</name>
<dbReference type="InterPro" id="IPR050331">
    <property type="entry name" value="Zinc_finger"/>
</dbReference>
<dbReference type="Gene3D" id="3.30.160.60">
    <property type="entry name" value="Classic Zinc Finger"/>
    <property type="match status" value="4"/>
</dbReference>
<dbReference type="InParanoid" id="A0A6J1X8S3"/>
<dbReference type="AlphaFoldDB" id="A0A6J1X8S3"/>
<gene>
    <name evidence="10" type="primary">LOC113522596</name>
</gene>
<dbReference type="GO" id="GO:0010468">
    <property type="term" value="P:regulation of gene expression"/>
    <property type="evidence" value="ECO:0007669"/>
    <property type="project" value="TreeGrafter"/>
</dbReference>
<feature type="domain" description="C2H2-type" evidence="8">
    <location>
        <begin position="11"/>
        <end position="34"/>
    </location>
</feature>
<evidence type="ECO:0000256" key="3">
    <source>
        <dbReference type="ARBA" id="ARBA00022737"/>
    </source>
</evidence>
<evidence type="ECO:0000256" key="7">
    <source>
        <dbReference type="PROSITE-ProRule" id="PRU00042"/>
    </source>
</evidence>
<evidence type="ECO:0000256" key="4">
    <source>
        <dbReference type="ARBA" id="ARBA00022771"/>
    </source>
</evidence>
<sequence>MTEKVDSNNSLFCAYCGKEFKYESQRKRHQQSHSLPFQCKVCKKRFSFISALRRHEKQHERTGSVQCTECKGKFRDETLLKRHIKYAHKEKCVCSQCSTIFNSELALRTHMKTHKPESERKYRCSADGCNKSFNFAHHLKNHEFTHTKAKQHYCKICGKGFIQPHHMKTHMKSHEPDENKLCCIMPNCTKKFSNEYARKRHLATHKNKMDSGISSDSSAGCDVTHGQNTSGVLHNKVEFGQTSGCTTSDINTSLNLEKSLLKETPNNNKSTNNDKLSNANTIDNSTVRDCKSALGGCIMGDGTDINKNCLCAQISSPVNEYYDLIPEENNHKLKELHKNENLQEVNKNIYASDISVKSTNTCEGCDCGGVFNTSDTQVTNCVNIDKDSVTSENECGFGLSKTKEIFDMETNENMKLEKNENIFVSFNSCKSVLGKCIVSGNGTMGEGCLCARMALDDQSMIAKEIDEITPQPNIY</sequence>
<feature type="domain" description="C2H2-type" evidence="8">
    <location>
        <begin position="152"/>
        <end position="179"/>
    </location>
</feature>
<dbReference type="SMART" id="SM00355">
    <property type="entry name" value="ZnF_C2H2"/>
    <property type="match status" value="7"/>
</dbReference>
<dbReference type="PANTHER" id="PTHR16515">
    <property type="entry name" value="PR DOMAIN ZINC FINGER PROTEIN"/>
    <property type="match status" value="1"/>
</dbReference>
<dbReference type="OrthoDB" id="6365676at2759"/>
<proteinExistence type="predicted"/>
<evidence type="ECO:0000256" key="6">
    <source>
        <dbReference type="ARBA" id="ARBA00023242"/>
    </source>
</evidence>
<evidence type="ECO:0000256" key="2">
    <source>
        <dbReference type="ARBA" id="ARBA00022723"/>
    </source>
</evidence>
<dbReference type="SUPFAM" id="SSF57667">
    <property type="entry name" value="beta-beta-alpha zinc fingers"/>
    <property type="match status" value="4"/>
</dbReference>
<dbReference type="Proteomes" id="UP001652740">
    <property type="component" value="Unplaced"/>
</dbReference>
<feature type="domain" description="C2H2-type" evidence="8">
    <location>
        <begin position="65"/>
        <end position="88"/>
    </location>
</feature>
<keyword evidence="6" id="KW-0539">Nucleus</keyword>
<evidence type="ECO:0000256" key="1">
    <source>
        <dbReference type="ARBA" id="ARBA00004123"/>
    </source>
</evidence>
<reference evidence="10" key="1">
    <citation type="submission" date="2025-08" db="UniProtKB">
        <authorList>
            <consortium name="RefSeq"/>
        </authorList>
    </citation>
    <scope>IDENTIFICATION</scope>
    <source>
        <tissue evidence="10">Whole larvae</tissue>
    </source>
</reference>
<dbReference type="Pfam" id="PF00096">
    <property type="entry name" value="zf-C2H2"/>
    <property type="match status" value="3"/>
</dbReference>
<dbReference type="PANTHER" id="PTHR16515:SF66">
    <property type="entry name" value="C2H2-TYPE DOMAIN-CONTAINING PROTEIN"/>
    <property type="match status" value="1"/>
</dbReference>
<dbReference type="InterPro" id="IPR013087">
    <property type="entry name" value="Znf_C2H2_type"/>
</dbReference>
<dbReference type="RefSeq" id="XP_026764136.1">
    <property type="nucleotide sequence ID" value="XM_026908335.3"/>
</dbReference>
<dbReference type="Pfam" id="PF13912">
    <property type="entry name" value="zf-C2H2_6"/>
    <property type="match status" value="2"/>
</dbReference>
<evidence type="ECO:0000256" key="5">
    <source>
        <dbReference type="ARBA" id="ARBA00022833"/>
    </source>
</evidence>
<feature type="domain" description="C2H2-type" evidence="8">
    <location>
        <begin position="92"/>
        <end position="119"/>
    </location>
</feature>
<dbReference type="GO" id="GO:0005634">
    <property type="term" value="C:nucleus"/>
    <property type="evidence" value="ECO:0007669"/>
    <property type="project" value="UniProtKB-SubCell"/>
</dbReference>
<dbReference type="KEGG" id="gmw:113522596"/>
<keyword evidence="4 7" id="KW-0863">Zinc-finger</keyword>
<dbReference type="GO" id="GO:0008270">
    <property type="term" value="F:zinc ion binding"/>
    <property type="evidence" value="ECO:0007669"/>
    <property type="project" value="UniProtKB-KW"/>
</dbReference>
<keyword evidence="5" id="KW-0862">Zinc</keyword>
<keyword evidence="9" id="KW-1185">Reference proteome</keyword>
<accession>A0A6J1X8S3</accession>
<dbReference type="InterPro" id="IPR036236">
    <property type="entry name" value="Znf_C2H2_sf"/>
</dbReference>
<dbReference type="GeneID" id="113522596"/>
<feature type="domain" description="C2H2-type" evidence="8">
    <location>
        <begin position="37"/>
        <end position="64"/>
    </location>
</feature>
<evidence type="ECO:0000313" key="10">
    <source>
        <dbReference type="RefSeq" id="XP_026764136.1"/>
    </source>
</evidence>
<keyword evidence="3" id="KW-0677">Repeat</keyword>
<dbReference type="PROSITE" id="PS00028">
    <property type="entry name" value="ZINC_FINGER_C2H2_1"/>
    <property type="match status" value="6"/>
</dbReference>
<organism evidence="9 10">
    <name type="scientific">Galleria mellonella</name>
    <name type="common">Greater wax moth</name>
    <dbReference type="NCBI Taxonomy" id="7137"/>
    <lineage>
        <taxon>Eukaryota</taxon>
        <taxon>Metazoa</taxon>
        <taxon>Ecdysozoa</taxon>
        <taxon>Arthropoda</taxon>
        <taxon>Hexapoda</taxon>
        <taxon>Insecta</taxon>
        <taxon>Pterygota</taxon>
        <taxon>Neoptera</taxon>
        <taxon>Endopterygota</taxon>
        <taxon>Lepidoptera</taxon>
        <taxon>Glossata</taxon>
        <taxon>Ditrysia</taxon>
        <taxon>Pyraloidea</taxon>
        <taxon>Pyralidae</taxon>
        <taxon>Galleriinae</taxon>
        <taxon>Galleria</taxon>
    </lineage>
</organism>
<keyword evidence="2" id="KW-0479">Metal-binding</keyword>
<dbReference type="PROSITE" id="PS50157">
    <property type="entry name" value="ZINC_FINGER_C2H2_2"/>
    <property type="match status" value="6"/>
</dbReference>
<evidence type="ECO:0000313" key="9">
    <source>
        <dbReference type="Proteomes" id="UP001652740"/>
    </source>
</evidence>
<feature type="domain" description="C2H2-type" evidence="8">
    <location>
        <begin position="122"/>
        <end position="151"/>
    </location>
</feature>
<evidence type="ECO:0000259" key="8">
    <source>
        <dbReference type="PROSITE" id="PS50157"/>
    </source>
</evidence>
<comment type="subcellular location">
    <subcellularLocation>
        <location evidence="1">Nucleus</location>
    </subcellularLocation>
</comment>
<protein>
    <submittedName>
        <fullName evidence="10">Oocyte zinc finger protein XlCOF28-like</fullName>
    </submittedName>
</protein>